<gene>
    <name evidence="3" type="primary">AKAIN1</name>
</gene>
<organism evidence="2 3">
    <name type="scientific">Python bivittatus</name>
    <name type="common">Burmese python</name>
    <name type="synonym">Python molurus bivittatus</name>
    <dbReference type="NCBI Taxonomy" id="176946"/>
    <lineage>
        <taxon>Eukaryota</taxon>
        <taxon>Metazoa</taxon>
        <taxon>Chordata</taxon>
        <taxon>Craniata</taxon>
        <taxon>Vertebrata</taxon>
        <taxon>Euteleostomi</taxon>
        <taxon>Lepidosauria</taxon>
        <taxon>Squamata</taxon>
        <taxon>Bifurcata</taxon>
        <taxon>Unidentata</taxon>
        <taxon>Episquamata</taxon>
        <taxon>Toxicofera</taxon>
        <taxon>Serpentes</taxon>
        <taxon>Henophidia</taxon>
        <taxon>Pythonidae</taxon>
        <taxon>Python</taxon>
    </lineage>
</organism>
<dbReference type="AlphaFoldDB" id="A0A9F5IYU4"/>
<proteinExistence type="predicted"/>
<dbReference type="Proteomes" id="UP000695026">
    <property type="component" value="Unplaced"/>
</dbReference>
<keyword evidence="2" id="KW-1185">Reference proteome</keyword>
<reference evidence="3" key="1">
    <citation type="submission" date="2025-08" db="UniProtKB">
        <authorList>
            <consortium name="RefSeq"/>
        </authorList>
    </citation>
    <scope>IDENTIFICATION</scope>
    <source>
        <tissue evidence="3">Liver</tissue>
    </source>
</reference>
<protein>
    <submittedName>
        <fullName evidence="3">A-kinase anchor protein inhibitor 1</fullName>
    </submittedName>
</protein>
<dbReference type="CTD" id="642597"/>
<sequence>MNRCSTLEKGKGGNQFVCSSLWISSATSETLPAFHDIFQEAEAIAGRERTQEELCPALSWDKSGTGQEETKLQNASKLIVHTVIQQAVQQLSQESRQKEKGTESSLGLQLERGQLTKKHEKK</sequence>
<name>A0A9F5IYU4_PYTBI</name>
<evidence type="ECO:0000313" key="2">
    <source>
        <dbReference type="Proteomes" id="UP000695026"/>
    </source>
</evidence>
<dbReference type="GeneID" id="112540466"/>
<dbReference type="OrthoDB" id="9886207at2759"/>
<dbReference type="RefSeq" id="XP_025021511.1">
    <property type="nucleotide sequence ID" value="XM_025165743.1"/>
</dbReference>
<dbReference type="KEGG" id="pbi:112540466"/>
<evidence type="ECO:0000256" key="1">
    <source>
        <dbReference type="SAM" id="MobiDB-lite"/>
    </source>
</evidence>
<evidence type="ECO:0000313" key="3">
    <source>
        <dbReference type="RefSeq" id="XP_025021511.1"/>
    </source>
</evidence>
<accession>A0A9F5IYU4</accession>
<feature type="region of interest" description="Disordered" evidence="1">
    <location>
        <begin position="92"/>
        <end position="122"/>
    </location>
</feature>